<dbReference type="FunCoup" id="I1GTV3">
    <property type="interactions" value="481"/>
</dbReference>
<dbReference type="EMBL" id="CM000880">
    <property type="protein sequence ID" value="KQK15948.1"/>
    <property type="molecule type" value="Genomic_DNA"/>
</dbReference>
<dbReference type="InterPro" id="IPR044839">
    <property type="entry name" value="NDR1-like"/>
</dbReference>
<proteinExistence type="predicted"/>
<sequence>MGTKARKKHHTLSCCVLLAILAILGVLAIVFYILYRPLPPRVVATPVVIGVEHFGLLPVPSLTLSVGVHVVVSNPSRAPFRYEETSTPVLYHGEPVGVTVVPAGRVGGYGTSTVEPLTEVDGVKVAADPHFAADVAVGEGALPFVAFVRLDGKALVLRVFEVSVTVEVVCYVRVMVFHGESSSRCVASVRTGSSGGGEGRESVAPLHVN</sequence>
<dbReference type="HOGENOM" id="CLU_050605_4_0_1"/>
<dbReference type="RefSeq" id="XP_003560138.1">
    <property type="nucleotide sequence ID" value="XM_003560090.4"/>
</dbReference>
<organism evidence="9">
    <name type="scientific">Brachypodium distachyon</name>
    <name type="common">Purple false brome</name>
    <name type="synonym">Trachynia distachya</name>
    <dbReference type="NCBI Taxonomy" id="15368"/>
    <lineage>
        <taxon>Eukaryota</taxon>
        <taxon>Viridiplantae</taxon>
        <taxon>Streptophyta</taxon>
        <taxon>Embryophyta</taxon>
        <taxon>Tracheophyta</taxon>
        <taxon>Spermatophyta</taxon>
        <taxon>Magnoliopsida</taxon>
        <taxon>Liliopsida</taxon>
        <taxon>Poales</taxon>
        <taxon>Poaceae</taxon>
        <taxon>BOP clade</taxon>
        <taxon>Pooideae</taxon>
        <taxon>Stipodae</taxon>
        <taxon>Brachypodieae</taxon>
        <taxon>Brachypodium</taxon>
    </lineage>
</organism>
<dbReference type="PANTHER" id="PTHR31234">
    <property type="entry name" value="LATE EMBRYOGENESIS ABUNDANT (LEA) HYDROXYPROLINE-RICH GLYCOPROTEIN FAMILY"/>
    <property type="match status" value="1"/>
</dbReference>
<dbReference type="KEGG" id="bdi:100829856"/>
<accession>I1GTV3</accession>
<feature type="region of interest" description="Disordered" evidence="5">
    <location>
        <begin position="188"/>
        <end position="209"/>
    </location>
</feature>
<evidence type="ECO:0000256" key="4">
    <source>
        <dbReference type="ARBA" id="ARBA00023136"/>
    </source>
</evidence>
<evidence type="ECO:0000313" key="9">
    <source>
        <dbReference type="EnsemblPlants" id="KQK15948"/>
    </source>
</evidence>
<evidence type="ECO:0000313" key="8">
    <source>
        <dbReference type="EMBL" id="KQK15948.1"/>
    </source>
</evidence>
<dbReference type="OMA" id="RMYVFHG"/>
<keyword evidence="10" id="KW-1185">Reference proteome</keyword>
<dbReference type="GO" id="GO:0098542">
    <property type="term" value="P:defense response to other organism"/>
    <property type="evidence" value="ECO:0007669"/>
    <property type="project" value="InterPro"/>
</dbReference>
<reference evidence="8" key="2">
    <citation type="submission" date="2017-06" db="EMBL/GenBank/DDBJ databases">
        <title>WGS assembly of Brachypodium distachyon.</title>
        <authorList>
            <consortium name="The International Brachypodium Initiative"/>
            <person name="Lucas S."/>
            <person name="Harmon-Smith M."/>
            <person name="Lail K."/>
            <person name="Tice H."/>
            <person name="Grimwood J."/>
            <person name="Bruce D."/>
            <person name="Barry K."/>
            <person name="Shu S."/>
            <person name="Lindquist E."/>
            <person name="Wang M."/>
            <person name="Pitluck S."/>
            <person name="Vogel J.P."/>
            <person name="Garvin D.F."/>
            <person name="Mockler T.C."/>
            <person name="Schmutz J."/>
            <person name="Rokhsar D."/>
            <person name="Bevan M.W."/>
        </authorList>
    </citation>
    <scope>NUCLEOTIDE SEQUENCE</scope>
    <source>
        <strain evidence="8">Bd21</strain>
    </source>
</reference>
<dbReference type="InterPro" id="IPR004864">
    <property type="entry name" value="LEA_2"/>
</dbReference>
<dbReference type="eggNOG" id="ENOG502T258">
    <property type="taxonomic scope" value="Eukaryota"/>
</dbReference>
<feature type="transmembrane region" description="Helical" evidence="6">
    <location>
        <begin position="54"/>
        <end position="72"/>
    </location>
</feature>
<dbReference type="GeneID" id="100829856"/>
<evidence type="ECO:0000256" key="2">
    <source>
        <dbReference type="ARBA" id="ARBA00022692"/>
    </source>
</evidence>
<dbReference type="GO" id="GO:0016020">
    <property type="term" value="C:membrane"/>
    <property type="evidence" value="ECO:0007669"/>
    <property type="project" value="UniProtKB-SubCell"/>
</dbReference>
<dbReference type="AlphaFoldDB" id="I1GTV3"/>
<dbReference type="OrthoDB" id="674678at2759"/>
<comment type="subcellular location">
    <subcellularLocation>
        <location evidence="1">Membrane</location>
        <topology evidence="1">Single-pass membrane protein</topology>
    </subcellularLocation>
</comment>
<dbReference type="PANTHER" id="PTHR31234:SF26">
    <property type="entry name" value="OS07G0524400 PROTEIN"/>
    <property type="match status" value="1"/>
</dbReference>
<reference evidence="9" key="3">
    <citation type="submission" date="2018-08" db="UniProtKB">
        <authorList>
            <consortium name="EnsemblPlants"/>
        </authorList>
    </citation>
    <scope>IDENTIFICATION</scope>
    <source>
        <strain evidence="9">cv. Bd21</strain>
    </source>
</reference>
<keyword evidence="2 6" id="KW-0812">Transmembrane</keyword>
<evidence type="ECO:0000256" key="3">
    <source>
        <dbReference type="ARBA" id="ARBA00022989"/>
    </source>
</evidence>
<evidence type="ECO:0000313" key="10">
    <source>
        <dbReference type="Proteomes" id="UP000008810"/>
    </source>
</evidence>
<evidence type="ECO:0000256" key="1">
    <source>
        <dbReference type="ARBA" id="ARBA00004167"/>
    </source>
</evidence>
<dbReference type="Pfam" id="PF03168">
    <property type="entry name" value="LEA_2"/>
    <property type="match status" value="1"/>
</dbReference>
<gene>
    <name evidence="9" type="primary">LOC100829856</name>
    <name evidence="8" type="ORF">BRADI_1g25950v3</name>
</gene>
<keyword evidence="3 6" id="KW-1133">Transmembrane helix</keyword>
<evidence type="ECO:0000259" key="7">
    <source>
        <dbReference type="Pfam" id="PF03168"/>
    </source>
</evidence>
<dbReference type="Proteomes" id="UP000008810">
    <property type="component" value="Chromosome 1"/>
</dbReference>
<evidence type="ECO:0000256" key="6">
    <source>
        <dbReference type="SAM" id="Phobius"/>
    </source>
</evidence>
<feature type="transmembrane region" description="Helical" evidence="6">
    <location>
        <begin position="12"/>
        <end position="34"/>
    </location>
</feature>
<name>I1GTV3_BRADI</name>
<protein>
    <recommendedName>
        <fullName evidence="7">Late embryogenesis abundant protein LEA-2 subgroup domain-containing protein</fullName>
    </recommendedName>
</protein>
<keyword evidence="4 6" id="KW-0472">Membrane</keyword>
<dbReference type="STRING" id="15368.I1GTV3"/>
<feature type="domain" description="Late embryogenesis abundant protein LEA-2 subgroup" evidence="7">
    <location>
        <begin position="70"/>
        <end position="167"/>
    </location>
</feature>
<dbReference type="EnsemblPlants" id="KQK15948">
    <property type="protein sequence ID" value="KQK15948"/>
    <property type="gene ID" value="BRADI_1g25950v3"/>
</dbReference>
<evidence type="ECO:0000256" key="5">
    <source>
        <dbReference type="SAM" id="MobiDB-lite"/>
    </source>
</evidence>
<dbReference type="Gramene" id="KQK15948">
    <property type="protein sequence ID" value="KQK15948"/>
    <property type="gene ID" value="BRADI_1g25950v3"/>
</dbReference>
<reference evidence="8 9" key="1">
    <citation type="journal article" date="2010" name="Nature">
        <title>Genome sequencing and analysis of the model grass Brachypodium distachyon.</title>
        <authorList>
            <consortium name="International Brachypodium Initiative"/>
        </authorList>
    </citation>
    <scope>NUCLEOTIDE SEQUENCE [LARGE SCALE GENOMIC DNA]</scope>
    <source>
        <strain evidence="8 9">Bd21</strain>
    </source>
</reference>